<evidence type="ECO:0000313" key="4">
    <source>
        <dbReference type="Proteomes" id="UP000267096"/>
    </source>
</evidence>
<dbReference type="InterPro" id="IPR001322">
    <property type="entry name" value="Lamin_tail_dom"/>
</dbReference>
<dbReference type="WBParaSite" id="ASIM_0002158801-mRNA-1">
    <property type="protein sequence ID" value="ASIM_0002158801-mRNA-1"/>
    <property type="gene ID" value="ASIM_0002158801"/>
</dbReference>
<evidence type="ECO:0000313" key="3">
    <source>
        <dbReference type="EMBL" id="VDK81684.1"/>
    </source>
</evidence>
<evidence type="ECO:0000259" key="2">
    <source>
        <dbReference type="PROSITE" id="PS51841"/>
    </source>
</evidence>
<dbReference type="InterPro" id="IPR036415">
    <property type="entry name" value="Lamin_tail_dom_sf"/>
</dbReference>
<dbReference type="EMBL" id="UYRR01041729">
    <property type="protein sequence ID" value="VDK81684.1"/>
    <property type="molecule type" value="Genomic_DNA"/>
</dbReference>
<gene>
    <name evidence="3" type="ORF">ASIM_LOCUS20954</name>
</gene>
<feature type="domain" description="LTD" evidence="2">
    <location>
        <begin position="18"/>
        <end position="92"/>
    </location>
</feature>
<dbReference type="Pfam" id="PF00932">
    <property type="entry name" value="LTD"/>
    <property type="match status" value="1"/>
</dbReference>
<name>A0A0M3KKQ6_ANISI</name>
<dbReference type="GO" id="GO:0005652">
    <property type="term" value="C:nuclear lamina"/>
    <property type="evidence" value="ECO:0007669"/>
    <property type="project" value="TreeGrafter"/>
</dbReference>
<protein>
    <submittedName>
        <fullName evidence="5">LTD domain-containing protein</fullName>
    </submittedName>
</protein>
<reference evidence="3 4" key="2">
    <citation type="submission" date="2018-11" db="EMBL/GenBank/DDBJ databases">
        <authorList>
            <consortium name="Pathogen Informatics"/>
        </authorList>
    </citation>
    <scope>NUCLEOTIDE SEQUENCE [LARGE SCALE GENOMIC DNA]</scope>
</reference>
<dbReference type="PROSITE" id="PS51841">
    <property type="entry name" value="LTD"/>
    <property type="match status" value="1"/>
</dbReference>
<reference evidence="5" key="1">
    <citation type="submission" date="2017-02" db="UniProtKB">
        <authorList>
            <consortium name="WormBaseParasite"/>
        </authorList>
    </citation>
    <scope>IDENTIFICATION</scope>
</reference>
<proteinExistence type="predicted"/>
<accession>A0A0M3KKQ6</accession>
<dbReference type="GO" id="GO:0031507">
    <property type="term" value="P:heterochromatin formation"/>
    <property type="evidence" value="ECO:0007669"/>
    <property type="project" value="TreeGrafter"/>
</dbReference>
<dbReference type="PANTHER" id="PTHR45721:SF12">
    <property type="entry name" value="INTERMEDIATE FILAMENT PROTEIN IFA-1"/>
    <property type="match status" value="1"/>
</dbReference>
<organism evidence="5">
    <name type="scientific">Anisakis simplex</name>
    <name type="common">Herring worm</name>
    <dbReference type="NCBI Taxonomy" id="6269"/>
    <lineage>
        <taxon>Eukaryota</taxon>
        <taxon>Metazoa</taxon>
        <taxon>Ecdysozoa</taxon>
        <taxon>Nematoda</taxon>
        <taxon>Chromadorea</taxon>
        <taxon>Rhabditida</taxon>
        <taxon>Spirurina</taxon>
        <taxon>Ascaridomorpha</taxon>
        <taxon>Ascaridoidea</taxon>
        <taxon>Anisakidae</taxon>
        <taxon>Anisakis</taxon>
        <taxon>Anisakis simplex complex</taxon>
    </lineage>
</organism>
<dbReference type="PANTHER" id="PTHR45721">
    <property type="entry name" value="LAMIN DM0-RELATED"/>
    <property type="match status" value="1"/>
</dbReference>
<dbReference type="Proteomes" id="UP000267096">
    <property type="component" value="Unassembled WGS sequence"/>
</dbReference>
<dbReference type="GO" id="GO:0090435">
    <property type="term" value="P:protein localization to nuclear envelope"/>
    <property type="evidence" value="ECO:0007669"/>
    <property type="project" value="TreeGrafter"/>
</dbReference>
<dbReference type="OrthoDB" id="10031302at2759"/>
<dbReference type="Gene3D" id="2.60.40.1260">
    <property type="entry name" value="Lamin Tail domain"/>
    <property type="match status" value="1"/>
</dbReference>
<dbReference type="GO" id="GO:0006998">
    <property type="term" value="P:nuclear envelope organization"/>
    <property type="evidence" value="ECO:0007669"/>
    <property type="project" value="TreeGrafter"/>
</dbReference>
<evidence type="ECO:0000313" key="5">
    <source>
        <dbReference type="WBParaSite" id="ASIM_0002158801-mRNA-1"/>
    </source>
</evidence>
<dbReference type="GO" id="GO:0051664">
    <property type="term" value="P:nuclear pore localization"/>
    <property type="evidence" value="ECO:0007669"/>
    <property type="project" value="TreeGrafter"/>
</dbReference>
<evidence type="ECO:0000256" key="1">
    <source>
        <dbReference type="ARBA" id="ARBA00023054"/>
    </source>
</evidence>
<dbReference type="SUPFAM" id="SSF74853">
    <property type="entry name" value="Lamin A/C globular tail domain"/>
    <property type="match status" value="1"/>
</dbReference>
<sequence>MRPPHHKVKNQESGELTSKIYYKGTAKGNVSIKEASIDGKYILLENTSLTADENIGKWQLVRKVDDKPEVTFTFPEEFILKAGRSIKVSPNQ</sequence>
<dbReference type="GO" id="GO:0005200">
    <property type="term" value="F:structural constituent of cytoskeleton"/>
    <property type="evidence" value="ECO:0007669"/>
    <property type="project" value="TreeGrafter"/>
</dbReference>
<keyword evidence="4" id="KW-1185">Reference proteome</keyword>
<dbReference type="GO" id="GO:0007097">
    <property type="term" value="P:nuclear migration"/>
    <property type="evidence" value="ECO:0007669"/>
    <property type="project" value="TreeGrafter"/>
</dbReference>
<dbReference type="AlphaFoldDB" id="A0A0M3KKQ6"/>
<keyword evidence="1" id="KW-0175">Coiled coil</keyword>